<dbReference type="AlphaFoldDB" id="A0A8H7UFG8"/>
<dbReference type="EMBL" id="JAEPRA010000006">
    <property type="protein sequence ID" value="KAG2183816.1"/>
    <property type="molecule type" value="Genomic_DNA"/>
</dbReference>
<dbReference type="Proteomes" id="UP000612746">
    <property type="component" value="Unassembled WGS sequence"/>
</dbReference>
<evidence type="ECO:0000313" key="1">
    <source>
        <dbReference type="EMBL" id="KAG2183816.1"/>
    </source>
</evidence>
<proteinExistence type="predicted"/>
<reference evidence="1" key="1">
    <citation type="submission" date="2020-12" db="EMBL/GenBank/DDBJ databases">
        <title>Metabolic potential, ecology and presence of endohyphal bacteria is reflected in genomic diversity of Mucoromycotina.</title>
        <authorList>
            <person name="Muszewska A."/>
            <person name="Okrasinska A."/>
            <person name="Steczkiewicz K."/>
            <person name="Drgas O."/>
            <person name="Orlowska M."/>
            <person name="Perlinska-Lenart U."/>
            <person name="Aleksandrzak-Piekarczyk T."/>
            <person name="Szatraj K."/>
            <person name="Zielenkiewicz U."/>
            <person name="Pilsyk S."/>
            <person name="Malc E."/>
            <person name="Mieczkowski P."/>
            <person name="Kruszewska J.S."/>
            <person name="Biernat P."/>
            <person name="Pawlowska J."/>
        </authorList>
    </citation>
    <scope>NUCLEOTIDE SEQUENCE</scope>
    <source>
        <strain evidence="1">WA0000051536</strain>
    </source>
</reference>
<dbReference type="OrthoDB" id="2257589at2759"/>
<gene>
    <name evidence="1" type="ORF">INT44_008827</name>
</gene>
<evidence type="ECO:0000313" key="2">
    <source>
        <dbReference type="Proteomes" id="UP000612746"/>
    </source>
</evidence>
<organism evidence="1 2">
    <name type="scientific">Umbelopsis vinacea</name>
    <dbReference type="NCBI Taxonomy" id="44442"/>
    <lineage>
        <taxon>Eukaryota</taxon>
        <taxon>Fungi</taxon>
        <taxon>Fungi incertae sedis</taxon>
        <taxon>Mucoromycota</taxon>
        <taxon>Mucoromycotina</taxon>
        <taxon>Umbelopsidomycetes</taxon>
        <taxon>Umbelopsidales</taxon>
        <taxon>Umbelopsidaceae</taxon>
        <taxon>Umbelopsis</taxon>
    </lineage>
</organism>
<accession>A0A8H7UFG8</accession>
<comment type="caution">
    <text evidence="1">The sequence shown here is derived from an EMBL/GenBank/DDBJ whole genome shotgun (WGS) entry which is preliminary data.</text>
</comment>
<protein>
    <submittedName>
        <fullName evidence="1">Uncharacterized protein</fullName>
    </submittedName>
</protein>
<sequence>MSTFKALDPPLKLTVENSKSISVEAATAAMGDFLHKGAAVHSTTNTVASQLNQLYLGLREEKRRLNDADEPNEDNY</sequence>
<name>A0A8H7UFG8_9FUNG</name>
<keyword evidence="2" id="KW-1185">Reference proteome</keyword>